<gene>
    <name evidence="3" type="ORF">K227x_29050</name>
</gene>
<evidence type="ECO:0000313" key="3">
    <source>
        <dbReference type="EMBL" id="QDT04513.1"/>
    </source>
</evidence>
<dbReference type="OrthoDB" id="221248at2"/>
<feature type="region of interest" description="Disordered" evidence="1">
    <location>
        <begin position="801"/>
        <end position="895"/>
    </location>
</feature>
<feature type="compositionally biased region" description="Low complexity" evidence="1">
    <location>
        <begin position="1011"/>
        <end position="1026"/>
    </location>
</feature>
<dbReference type="GO" id="GO:0003682">
    <property type="term" value="F:chromatin binding"/>
    <property type="evidence" value="ECO:0007669"/>
    <property type="project" value="TreeGrafter"/>
</dbReference>
<feature type="transmembrane region" description="Helical" evidence="2">
    <location>
        <begin position="142"/>
        <end position="160"/>
    </location>
</feature>
<feature type="region of interest" description="Disordered" evidence="1">
    <location>
        <begin position="496"/>
        <end position="515"/>
    </location>
</feature>
<keyword evidence="2" id="KW-1133">Transmembrane helix</keyword>
<protein>
    <submittedName>
        <fullName evidence="3">Uncharacterized protein</fullName>
    </submittedName>
</protein>
<keyword evidence="2" id="KW-0472">Membrane</keyword>
<dbReference type="AlphaFoldDB" id="A0A517NBL4"/>
<dbReference type="Proteomes" id="UP000318538">
    <property type="component" value="Chromosome"/>
</dbReference>
<feature type="transmembrane region" description="Helical" evidence="2">
    <location>
        <begin position="21"/>
        <end position="41"/>
    </location>
</feature>
<keyword evidence="2" id="KW-0812">Transmembrane</keyword>
<feature type="region of interest" description="Disordered" evidence="1">
    <location>
        <begin position="923"/>
        <end position="946"/>
    </location>
</feature>
<proteinExistence type="predicted"/>
<dbReference type="GO" id="GO:0000796">
    <property type="term" value="C:condensin complex"/>
    <property type="evidence" value="ECO:0007669"/>
    <property type="project" value="TreeGrafter"/>
</dbReference>
<dbReference type="GO" id="GO:0000793">
    <property type="term" value="C:condensed chromosome"/>
    <property type="evidence" value="ECO:0007669"/>
    <property type="project" value="TreeGrafter"/>
</dbReference>
<feature type="compositionally biased region" description="Low complexity" evidence="1">
    <location>
        <begin position="933"/>
        <end position="944"/>
    </location>
</feature>
<keyword evidence="4" id="KW-1185">Reference proteome</keyword>
<feature type="compositionally biased region" description="Polar residues" evidence="1">
    <location>
        <begin position="1039"/>
        <end position="1050"/>
    </location>
</feature>
<feature type="transmembrane region" description="Helical" evidence="2">
    <location>
        <begin position="53"/>
        <end position="76"/>
    </location>
</feature>
<feature type="compositionally biased region" description="Acidic residues" evidence="1">
    <location>
        <begin position="656"/>
        <end position="665"/>
    </location>
</feature>
<name>A0A517NBL4_9BACT</name>
<evidence type="ECO:0000256" key="2">
    <source>
        <dbReference type="SAM" id="Phobius"/>
    </source>
</evidence>
<feature type="compositionally biased region" description="Low complexity" evidence="1">
    <location>
        <begin position="635"/>
        <end position="647"/>
    </location>
</feature>
<feature type="compositionally biased region" description="Polar residues" evidence="1">
    <location>
        <begin position="1119"/>
        <end position="1134"/>
    </location>
</feature>
<feature type="compositionally biased region" description="Low complexity" evidence="1">
    <location>
        <begin position="670"/>
        <end position="680"/>
    </location>
</feature>
<accession>A0A517NBL4</accession>
<feature type="compositionally biased region" description="Basic and acidic residues" evidence="1">
    <location>
        <begin position="818"/>
        <end position="846"/>
    </location>
</feature>
<reference evidence="3 4" key="1">
    <citation type="submission" date="2019-02" db="EMBL/GenBank/DDBJ databases">
        <title>Deep-cultivation of Planctomycetes and their phenomic and genomic characterization uncovers novel biology.</title>
        <authorList>
            <person name="Wiegand S."/>
            <person name="Jogler M."/>
            <person name="Boedeker C."/>
            <person name="Pinto D."/>
            <person name="Vollmers J."/>
            <person name="Rivas-Marin E."/>
            <person name="Kohn T."/>
            <person name="Peeters S.H."/>
            <person name="Heuer A."/>
            <person name="Rast P."/>
            <person name="Oberbeckmann S."/>
            <person name="Bunk B."/>
            <person name="Jeske O."/>
            <person name="Meyerdierks A."/>
            <person name="Storesund J.E."/>
            <person name="Kallscheuer N."/>
            <person name="Luecker S."/>
            <person name="Lage O.M."/>
            <person name="Pohl T."/>
            <person name="Merkel B.J."/>
            <person name="Hornburger P."/>
            <person name="Mueller R.-W."/>
            <person name="Bruemmer F."/>
            <person name="Labrenz M."/>
            <person name="Spormann A.M."/>
            <person name="Op den Camp H."/>
            <person name="Overmann J."/>
            <person name="Amann R."/>
            <person name="Jetten M.S.M."/>
            <person name="Mascher T."/>
            <person name="Medema M.H."/>
            <person name="Devos D.P."/>
            <person name="Kaster A.-K."/>
            <person name="Ovreas L."/>
            <person name="Rohde M."/>
            <person name="Galperin M.Y."/>
            <person name="Jogler C."/>
        </authorList>
    </citation>
    <scope>NUCLEOTIDE SEQUENCE [LARGE SCALE GENOMIC DNA]</scope>
    <source>
        <strain evidence="3 4">K22_7</strain>
    </source>
</reference>
<feature type="region of interest" description="Disordered" evidence="1">
    <location>
        <begin position="631"/>
        <end position="687"/>
    </location>
</feature>
<dbReference type="EMBL" id="CP036525">
    <property type="protein sequence ID" value="QDT04513.1"/>
    <property type="molecule type" value="Genomic_DNA"/>
</dbReference>
<feature type="region of interest" description="Disordered" evidence="1">
    <location>
        <begin position="970"/>
        <end position="1156"/>
    </location>
</feature>
<feature type="compositionally biased region" description="Low complexity" evidence="1">
    <location>
        <begin position="1089"/>
        <end position="1100"/>
    </location>
</feature>
<dbReference type="GO" id="GO:0000785">
    <property type="term" value="C:chromatin"/>
    <property type="evidence" value="ECO:0007669"/>
    <property type="project" value="TreeGrafter"/>
</dbReference>
<evidence type="ECO:0000256" key="1">
    <source>
        <dbReference type="SAM" id="MobiDB-lite"/>
    </source>
</evidence>
<organism evidence="3 4">
    <name type="scientific">Rubripirellula lacrimiformis</name>
    <dbReference type="NCBI Taxonomy" id="1930273"/>
    <lineage>
        <taxon>Bacteria</taxon>
        <taxon>Pseudomonadati</taxon>
        <taxon>Planctomycetota</taxon>
        <taxon>Planctomycetia</taxon>
        <taxon>Pirellulales</taxon>
        <taxon>Pirellulaceae</taxon>
        <taxon>Rubripirellula</taxon>
    </lineage>
</organism>
<evidence type="ECO:0000313" key="4">
    <source>
        <dbReference type="Proteomes" id="UP000318538"/>
    </source>
</evidence>
<feature type="compositionally biased region" description="Pro residues" evidence="1">
    <location>
        <begin position="501"/>
        <end position="513"/>
    </location>
</feature>
<dbReference type="PANTHER" id="PTHR43941">
    <property type="entry name" value="STRUCTURAL MAINTENANCE OF CHROMOSOMES PROTEIN 2"/>
    <property type="match status" value="1"/>
</dbReference>
<sequence length="1261" mass="137041">MNESLLYRIRPVTRRMRGLRFWQIWAVAALLVGGVGWALHWQAQAGTLDGRAAAYWVGSIAIGIAVTVAVACAFLFRDPRFVARKIEQHFPSLDQRLLTALSQSDNQLGYLQQRIVKEARDHSREFAWVEAVPASRMWIGRLGGLGATAILAGVLGSLAATRPNQTSIAAANVVTASEPVVEPGDVSIERGTSLVVTARFGDSSDSAESVQASDQGELLILDKDGQQRVLPMTQSLDDPILGGYIGSVDQPVSYQVRTPYWTSPEYKIDVFDFPAMKRSDADLVYPDYTGMEPKHIEDAVRVSAVVGTDLTWHLRLNKPVSKAELVDEDGNRTPLEFDADQPDVGHASFAIADTRRYELQLVDDDGRSNKFPPKLVVRALPNLPPKLKVTPASDTEVSALEEFPLQVELVDDFGVGQVGLVYSLSGGEPSEIILGHDLPRGAKTNIEQLVAMEDLQAEPDQLLAYHFFATDVDPEGKQRRTESDMYFAEVRPFDQIFRQGDPPPGGEPSPPSPQAAEAEELAELQKQIIAATWRVVRGITSNKGDDALAEPIDLLIESQGEAMEKLDELAEEIRDPASQAFITEVRESMSAALAELTSAKASSNRRGLATAVPHQQAAYGGLLKLRAREFEVSRSKQQPSQGQSSASQKKRQQQLDDLELEEDENRYETQSQAQPASAEEQAAREVRQTLSRLRELARRQEDINKELAQLQTALEDAKTEQEREAVERQLERLRDQQVDLLRETDELDQSMGQPESEMAGSEAQADLQSTRDDVQQAAKALEEQDVAQALASGKRAERQFEELRDEFRQSAAGQFSDAMREMRNAAQELDQRQQELQEQLSDRQAAEQRSGSLGDTGLRGESADGGVEAQLAEQRESLGELLDQMQETVTEAEEAEPLLAQGLYDSYRKASQRGIDRKLAEASALSGQGMKPEAAQAARQAGEGVKQLREELERAADDVLGDETQALQRALSELEKIDQQLQNELNDNRPAGSPPGDASQGAPSSQPDPNSPAGASPGESPAASPGQPQGTPAEGGQGQSPSQSRDPAQNPSQGEGEGERQGQGQPQGEGQGQSPASQSGEGGGPSPGQPSDGDSQNQPSGSPPPGGAGSTAGQPQPGSAQPGSAQPGSAQPGASASPIGGFGGRAANAPLTGDGYREWSDSLREIEEMVDDPDVRSQAARIRDRAREIRIDFRRNSKEPEWDLVDEMVATPLRELKRNVSEELIRRSADKNAIVPIDRDPVPREFSDAVRLYYERIGSGQ</sequence>
<dbReference type="RefSeq" id="WP_145170156.1">
    <property type="nucleotide sequence ID" value="NZ_CP036525.1"/>
</dbReference>
<dbReference type="PANTHER" id="PTHR43941:SF1">
    <property type="entry name" value="STRUCTURAL MAINTENANCE OF CHROMOSOMES PROTEIN 2"/>
    <property type="match status" value="1"/>
</dbReference>
<dbReference type="KEGG" id="rlc:K227x_29050"/>
<feature type="region of interest" description="Disordered" evidence="1">
    <location>
        <begin position="745"/>
        <end position="782"/>
    </location>
</feature>